<dbReference type="EMBL" id="FTPD01000082">
    <property type="protein sequence ID" value="SIT60090.1"/>
    <property type="molecule type" value="Genomic_DNA"/>
</dbReference>
<evidence type="ECO:0000256" key="1">
    <source>
        <dbReference type="ARBA" id="ARBA00001633"/>
    </source>
</evidence>
<evidence type="ECO:0000256" key="6">
    <source>
        <dbReference type="ARBA" id="ARBA00022793"/>
    </source>
</evidence>
<evidence type="ECO:0000259" key="11">
    <source>
        <dbReference type="Pfam" id="PF00218"/>
    </source>
</evidence>
<dbReference type="FunFam" id="3.20.20.70:FF:000024">
    <property type="entry name" value="Indole-3-glycerol phosphate synthase"/>
    <property type="match status" value="1"/>
</dbReference>
<evidence type="ECO:0000313" key="13">
    <source>
        <dbReference type="Proteomes" id="UP000188388"/>
    </source>
</evidence>
<reference evidence="13" key="1">
    <citation type="submission" date="2017-01" db="EMBL/GenBank/DDBJ databases">
        <authorList>
            <person name="Brunel B."/>
        </authorList>
    </citation>
    <scope>NUCLEOTIDE SEQUENCE [LARGE SCALE GENOMIC DNA]</scope>
</reference>
<dbReference type="PANTHER" id="PTHR22854">
    <property type="entry name" value="TRYPTOPHAN BIOSYNTHESIS PROTEIN"/>
    <property type="match status" value="1"/>
</dbReference>
<dbReference type="GO" id="GO:0004425">
    <property type="term" value="F:indole-3-glycerol-phosphate synthase activity"/>
    <property type="evidence" value="ECO:0007669"/>
    <property type="project" value="UniProtKB-UniRule"/>
</dbReference>
<comment type="catalytic activity">
    <reaction evidence="1 10">
        <text>1-(2-carboxyphenylamino)-1-deoxy-D-ribulose 5-phosphate + H(+) = (1S,2R)-1-C-(indol-3-yl)glycerol 3-phosphate + CO2 + H2O</text>
        <dbReference type="Rhea" id="RHEA:23476"/>
        <dbReference type="ChEBI" id="CHEBI:15377"/>
        <dbReference type="ChEBI" id="CHEBI:15378"/>
        <dbReference type="ChEBI" id="CHEBI:16526"/>
        <dbReference type="ChEBI" id="CHEBI:58613"/>
        <dbReference type="ChEBI" id="CHEBI:58866"/>
        <dbReference type="EC" id="4.1.1.48"/>
    </reaction>
</comment>
<dbReference type="InterPro" id="IPR001468">
    <property type="entry name" value="Indole-3-GlycerolPSynthase_CS"/>
</dbReference>
<dbReference type="NCBIfam" id="NF001373">
    <property type="entry name" value="PRK00278.1-6"/>
    <property type="match status" value="1"/>
</dbReference>
<dbReference type="InterPro" id="IPR013785">
    <property type="entry name" value="Aldolase_TIM"/>
</dbReference>
<dbReference type="NCBIfam" id="NF001377">
    <property type="entry name" value="PRK00278.2-4"/>
    <property type="match status" value="1"/>
</dbReference>
<dbReference type="NCBIfam" id="NF001370">
    <property type="entry name" value="PRK00278.1-2"/>
    <property type="match status" value="1"/>
</dbReference>
<name>A0A1R3VJK0_9HYPH</name>
<dbReference type="GO" id="GO:0004640">
    <property type="term" value="F:phosphoribosylanthranilate isomerase activity"/>
    <property type="evidence" value="ECO:0007669"/>
    <property type="project" value="TreeGrafter"/>
</dbReference>
<dbReference type="UniPathway" id="UPA00035">
    <property type="reaction ID" value="UER00043"/>
</dbReference>
<comment type="similarity">
    <text evidence="10">Belongs to the TrpC family.</text>
</comment>
<evidence type="ECO:0000256" key="5">
    <source>
        <dbReference type="ARBA" id="ARBA00022605"/>
    </source>
</evidence>
<keyword evidence="8 10" id="KW-0057">Aromatic amino acid biosynthesis</keyword>
<comment type="pathway">
    <text evidence="2 10">Amino-acid biosynthesis; L-tryptophan biosynthesis; L-tryptophan from chorismate: step 4/5.</text>
</comment>
<dbReference type="CDD" id="cd00331">
    <property type="entry name" value="IGPS"/>
    <property type="match status" value="1"/>
</dbReference>
<evidence type="ECO:0000256" key="9">
    <source>
        <dbReference type="ARBA" id="ARBA00023239"/>
    </source>
</evidence>
<keyword evidence="6 10" id="KW-0210">Decarboxylase</keyword>
<keyword evidence="9 10" id="KW-0456">Lyase</keyword>
<feature type="domain" description="Indole-3-glycerol phosphate synthase" evidence="11">
    <location>
        <begin position="5"/>
        <end position="258"/>
    </location>
</feature>
<evidence type="ECO:0000256" key="8">
    <source>
        <dbReference type="ARBA" id="ARBA00023141"/>
    </source>
</evidence>
<dbReference type="HAMAP" id="MF_00134_B">
    <property type="entry name" value="IGPS_B"/>
    <property type="match status" value="1"/>
</dbReference>
<dbReference type="RefSeq" id="WP_077384094.1">
    <property type="nucleotide sequence ID" value="NZ_FTPD01000082.1"/>
</dbReference>
<dbReference type="SUPFAM" id="SSF51366">
    <property type="entry name" value="Ribulose-phoshate binding barrel"/>
    <property type="match status" value="1"/>
</dbReference>
<dbReference type="PANTHER" id="PTHR22854:SF2">
    <property type="entry name" value="INDOLE-3-GLYCEROL-PHOSPHATE SYNTHASE"/>
    <property type="match status" value="1"/>
</dbReference>
<evidence type="ECO:0000256" key="4">
    <source>
        <dbReference type="ARBA" id="ARBA00018080"/>
    </source>
</evidence>
<keyword evidence="13" id="KW-1185">Reference proteome</keyword>
<dbReference type="InterPro" id="IPR045186">
    <property type="entry name" value="Indole-3-glycerol_P_synth"/>
</dbReference>
<evidence type="ECO:0000256" key="10">
    <source>
        <dbReference type="HAMAP-Rule" id="MF_00134"/>
    </source>
</evidence>
<dbReference type="InterPro" id="IPR011060">
    <property type="entry name" value="RibuloseP-bd_barrel"/>
</dbReference>
<keyword evidence="7 10" id="KW-0822">Tryptophan biosynthesis</keyword>
<evidence type="ECO:0000256" key="7">
    <source>
        <dbReference type="ARBA" id="ARBA00022822"/>
    </source>
</evidence>
<dbReference type="Gene3D" id="3.20.20.70">
    <property type="entry name" value="Aldolase class I"/>
    <property type="match status" value="1"/>
</dbReference>
<protein>
    <recommendedName>
        <fullName evidence="4 10">Indole-3-glycerol phosphate synthase</fullName>
        <shortName evidence="10">IGPS</shortName>
        <ecNumber evidence="3 10">4.1.1.48</ecNumber>
    </recommendedName>
</protein>
<sequence>MSDILRKIEAYKRDEIAAAKARVPLAEIKARAKDTDAPRGFLSALEAKRKTGSFALIAEIKKASPSKGLIRADFDPPALARAYAKGGAACLSVLTDAPSFQGAPEFLTDARSAVTLPALRKDFLFEPYQVFEARAWGADAILIIMASVDDAVARELETTAFELGMDALVEVHDEAETERALKLSSRLIGINNRNLRTFETSIETSERLAAMVPTDRLLVSESGIFSHQDCRRLERSDIGTFLVGESLMRQQDVATATHLLLMGKTPANASARKSESIFGEHDA</sequence>
<keyword evidence="5 10" id="KW-0028">Amino-acid biosynthesis</keyword>
<dbReference type="InterPro" id="IPR013798">
    <property type="entry name" value="Indole-3-glycerol_P_synth_dom"/>
</dbReference>
<dbReference type="EC" id="4.1.1.48" evidence="3 10"/>
<dbReference type="Pfam" id="PF00218">
    <property type="entry name" value="IGPS"/>
    <property type="match status" value="1"/>
</dbReference>
<dbReference type="Proteomes" id="UP000188388">
    <property type="component" value="Unassembled WGS sequence"/>
</dbReference>
<evidence type="ECO:0000256" key="2">
    <source>
        <dbReference type="ARBA" id="ARBA00004696"/>
    </source>
</evidence>
<organism evidence="12 13">
    <name type="scientific">Mesorhizobium prunaredense</name>
    <dbReference type="NCBI Taxonomy" id="1631249"/>
    <lineage>
        <taxon>Bacteria</taxon>
        <taxon>Pseudomonadati</taxon>
        <taxon>Pseudomonadota</taxon>
        <taxon>Alphaproteobacteria</taxon>
        <taxon>Hyphomicrobiales</taxon>
        <taxon>Phyllobacteriaceae</taxon>
        <taxon>Mesorhizobium</taxon>
    </lineage>
</organism>
<dbReference type="PROSITE" id="PS00614">
    <property type="entry name" value="IGPS"/>
    <property type="match status" value="1"/>
</dbReference>
<dbReference type="AlphaFoldDB" id="A0A1R3VJK0"/>
<gene>
    <name evidence="10 12" type="primary">trpC</name>
    <name evidence="12" type="ORF">BQ8794_90255</name>
</gene>
<evidence type="ECO:0000256" key="3">
    <source>
        <dbReference type="ARBA" id="ARBA00012362"/>
    </source>
</evidence>
<proteinExistence type="inferred from homology"/>
<evidence type="ECO:0000313" key="12">
    <source>
        <dbReference type="EMBL" id="SIT60090.1"/>
    </source>
</evidence>
<dbReference type="STRING" id="1631249.BQ8794_90255"/>
<dbReference type="GO" id="GO:0000162">
    <property type="term" value="P:L-tryptophan biosynthetic process"/>
    <property type="evidence" value="ECO:0007669"/>
    <property type="project" value="UniProtKB-UniRule"/>
</dbReference>
<accession>A0A1R3VJK0</accession>